<evidence type="ECO:0000313" key="2">
    <source>
        <dbReference type="EMBL" id="AOR78434.1"/>
    </source>
</evidence>
<organism evidence="3 4">
    <name type="scientific">Novosphingobium resinovorum</name>
    <dbReference type="NCBI Taxonomy" id="158500"/>
    <lineage>
        <taxon>Bacteria</taxon>
        <taxon>Pseudomonadati</taxon>
        <taxon>Pseudomonadota</taxon>
        <taxon>Alphaproteobacteria</taxon>
        <taxon>Sphingomonadales</taxon>
        <taxon>Sphingomonadaceae</taxon>
        <taxon>Novosphingobium</taxon>
    </lineage>
</organism>
<evidence type="ECO:0008006" key="6">
    <source>
        <dbReference type="Google" id="ProtNLM"/>
    </source>
</evidence>
<dbReference type="eggNOG" id="ENOG503306E">
    <property type="taxonomic scope" value="Bacteria"/>
</dbReference>
<keyword evidence="1" id="KW-0732">Signal</keyword>
<dbReference type="Proteomes" id="UP000094626">
    <property type="component" value="Chromosome"/>
</dbReference>
<dbReference type="RefSeq" id="WP_036523320.1">
    <property type="nucleotide sequence ID" value="NZ_CP017075.1"/>
</dbReference>
<reference evidence="2" key="2">
    <citation type="submission" date="2016-08" db="EMBL/GenBank/DDBJ databases">
        <authorList>
            <person name="Seilhamer J.J."/>
        </authorList>
    </citation>
    <scope>NUCLEOTIDE SEQUENCE [LARGE SCALE GENOMIC DNA]</scope>
    <source>
        <strain evidence="2">SA1</strain>
    </source>
</reference>
<dbReference type="AlphaFoldDB" id="A0A031K6G2"/>
<evidence type="ECO:0000313" key="3">
    <source>
        <dbReference type="EMBL" id="EZP84613.1"/>
    </source>
</evidence>
<dbReference type="KEGG" id="nre:BES08_01915"/>
<protein>
    <recommendedName>
        <fullName evidence="6">Homogentisate 1,2-dioxygenase</fullName>
    </recommendedName>
</protein>
<dbReference type="EMBL" id="CP017075">
    <property type="protein sequence ID" value="AOR78434.1"/>
    <property type="molecule type" value="Genomic_DNA"/>
</dbReference>
<feature type="chain" id="PRO_5014496992" description="Homogentisate 1,2-dioxygenase" evidence="1">
    <location>
        <begin position="21"/>
        <end position="181"/>
    </location>
</feature>
<evidence type="ECO:0000256" key="1">
    <source>
        <dbReference type="SAM" id="SignalP"/>
    </source>
</evidence>
<dbReference type="STRING" id="158500.BES08_01915"/>
<evidence type="ECO:0000313" key="5">
    <source>
        <dbReference type="Proteomes" id="UP000094626"/>
    </source>
</evidence>
<reference evidence="5" key="3">
    <citation type="journal article" date="2017" name="J. Biotechnol.">
        <title>Complete genome sequence of Novosphingobium resinovorum SA1, a versatile xenobiotic-degrading bacterium capable of utilizing sulfanilic acid.</title>
        <authorList>
            <person name="Hegedus B."/>
            <person name="Kos P.B."/>
            <person name="Balint B."/>
            <person name="Maroti G."/>
            <person name="Gan H.M."/>
            <person name="Perei K."/>
            <person name="Rakhely G."/>
        </authorList>
    </citation>
    <scope>NUCLEOTIDE SEQUENCE [LARGE SCALE GENOMIC DNA]</scope>
    <source>
        <strain evidence="5">SA1</strain>
    </source>
</reference>
<feature type="signal peptide" evidence="1">
    <location>
        <begin position="1"/>
        <end position="20"/>
    </location>
</feature>
<accession>A0A031K6G2</accession>
<gene>
    <name evidence="2" type="ORF">BES08_01915</name>
    <name evidence="3" type="ORF">BV97_00369</name>
</gene>
<evidence type="ECO:0000313" key="4">
    <source>
        <dbReference type="Proteomes" id="UP000024329"/>
    </source>
</evidence>
<dbReference type="EMBL" id="JFYZ01000001">
    <property type="protein sequence ID" value="EZP84613.1"/>
    <property type="molecule type" value="Genomic_DNA"/>
</dbReference>
<sequence length="181" mass="18182">MTRTFGALLLAIAATGSAQAAEPMPGAMTDHDHAACAAPAAVPADLAGWSAAHRPLKAAIKASGAAKALLEQGVAADAALAPTPKVTYVIEPGKPGGSVSFGGLFAFDVAAAGRYRVAQSGRSWVDVIVEGKAVPSVAHGHGPDCSGIAKMVEYDLPAGRHLLQIAANGEQVLTVMVAPVR</sequence>
<reference evidence="3 4" key="1">
    <citation type="submission" date="2014-03" db="EMBL/GenBank/DDBJ databases">
        <title>Whole genome sequence of Novosphingobium resinovorum KF1.</title>
        <authorList>
            <person name="Gan H.M."/>
            <person name="Gan H.Y."/>
            <person name="Chew T.H."/>
            <person name="Savka M.A."/>
        </authorList>
    </citation>
    <scope>NUCLEOTIDE SEQUENCE [LARGE SCALE GENOMIC DNA]</scope>
    <source>
        <strain evidence="3 4">KF1</strain>
    </source>
</reference>
<keyword evidence="5" id="KW-1185">Reference proteome</keyword>
<name>A0A031K6G2_9SPHN</name>
<proteinExistence type="predicted"/>
<dbReference type="PATRIC" id="fig|158500.4.peg.379"/>
<dbReference type="Proteomes" id="UP000024329">
    <property type="component" value="Unassembled WGS sequence"/>
</dbReference>